<name>A0ABR8XHN2_9BACL</name>
<sequence>MARGRRVNSSGEKSKKLLLEKAIELFSTYGYHQTKISDIVKAANLTQPTFYLYFQSKETLFNDLNEQFQNELVELFSNSTNEATNENYATEIIKNNLKNMFDYFMKNPNLTKIGFFDAEHSMAVKQMLVSKLENVINHSLNEYPVVKRVNATVLAESLVGSMERLTLTNLLTNKSNPEQLAQDISMIYFANEKSLVHQ</sequence>
<organism evidence="4 5">
    <name type="scientific">Solibacillus merdavium</name>
    <dbReference type="NCBI Taxonomy" id="2762218"/>
    <lineage>
        <taxon>Bacteria</taxon>
        <taxon>Bacillati</taxon>
        <taxon>Bacillota</taxon>
        <taxon>Bacilli</taxon>
        <taxon>Bacillales</taxon>
        <taxon>Caryophanaceae</taxon>
        <taxon>Solibacillus</taxon>
    </lineage>
</organism>
<feature type="domain" description="HTH tetR-type" evidence="3">
    <location>
        <begin position="12"/>
        <end position="72"/>
    </location>
</feature>
<dbReference type="InterPro" id="IPR001647">
    <property type="entry name" value="HTH_TetR"/>
</dbReference>
<dbReference type="PROSITE" id="PS50977">
    <property type="entry name" value="HTH_TETR_2"/>
    <property type="match status" value="1"/>
</dbReference>
<evidence type="ECO:0000313" key="5">
    <source>
        <dbReference type="Proteomes" id="UP000600565"/>
    </source>
</evidence>
<evidence type="ECO:0000313" key="4">
    <source>
        <dbReference type="EMBL" id="MBD8031444.1"/>
    </source>
</evidence>
<feature type="DNA-binding region" description="H-T-H motif" evidence="2">
    <location>
        <begin position="35"/>
        <end position="54"/>
    </location>
</feature>
<dbReference type="EMBL" id="JACSPW010000001">
    <property type="protein sequence ID" value="MBD8031444.1"/>
    <property type="molecule type" value="Genomic_DNA"/>
</dbReference>
<dbReference type="Gene3D" id="1.10.357.10">
    <property type="entry name" value="Tetracycline Repressor, domain 2"/>
    <property type="match status" value="1"/>
</dbReference>
<reference evidence="4 5" key="1">
    <citation type="submission" date="2020-08" db="EMBL/GenBank/DDBJ databases">
        <title>A Genomic Blueprint of the Chicken Gut Microbiome.</title>
        <authorList>
            <person name="Gilroy R."/>
            <person name="Ravi A."/>
            <person name="Getino M."/>
            <person name="Pursley I."/>
            <person name="Horton D.L."/>
            <person name="Alikhan N.-F."/>
            <person name="Baker D."/>
            <person name="Gharbi K."/>
            <person name="Hall N."/>
            <person name="Watson M."/>
            <person name="Adriaenssens E.M."/>
            <person name="Foster-Nyarko E."/>
            <person name="Jarju S."/>
            <person name="Secka A."/>
            <person name="Antonio M."/>
            <person name="Oren A."/>
            <person name="Chaudhuri R."/>
            <person name="La Ragione R.M."/>
            <person name="Hildebrand F."/>
            <person name="Pallen M.J."/>
        </authorList>
    </citation>
    <scope>NUCLEOTIDE SEQUENCE [LARGE SCALE GENOMIC DNA]</scope>
    <source>
        <strain evidence="4 5">Sa1YVA6</strain>
    </source>
</reference>
<accession>A0ABR8XHN2</accession>
<comment type="caution">
    <text evidence="4">The sequence shown here is derived from an EMBL/GenBank/DDBJ whole genome shotgun (WGS) entry which is preliminary data.</text>
</comment>
<evidence type="ECO:0000259" key="3">
    <source>
        <dbReference type="PROSITE" id="PS50977"/>
    </source>
</evidence>
<dbReference type="RefSeq" id="WP_191702100.1">
    <property type="nucleotide sequence ID" value="NZ_JACSPW010000001.1"/>
</dbReference>
<proteinExistence type="predicted"/>
<dbReference type="Proteomes" id="UP000600565">
    <property type="component" value="Unassembled WGS sequence"/>
</dbReference>
<dbReference type="Pfam" id="PF00440">
    <property type="entry name" value="TetR_N"/>
    <property type="match status" value="1"/>
</dbReference>
<evidence type="ECO:0000256" key="2">
    <source>
        <dbReference type="PROSITE-ProRule" id="PRU00335"/>
    </source>
</evidence>
<dbReference type="PRINTS" id="PR00455">
    <property type="entry name" value="HTHTETR"/>
</dbReference>
<dbReference type="SUPFAM" id="SSF46689">
    <property type="entry name" value="Homeodomain-like"/>
    <property type="match status" value="1"/>
</dbReference>
<dbReference type="PANTHER" id="PTHR43479:SF11">
    <property type="entry name" value="ACREF_ENVCD OPERON REPRESSOR-RELATED"/>
    <property type="match status" value="1"/>
</dbReference>
<gene>
    <name evidence="4" type="ORF">H9632_00095</name>
</gene>
<dbReference type="PANTHER" id="PTHR43479">
    <property type="entry name" value="ACREF/ENVCD OPERON REPRESSOR-RELATED"/>
    <property type="match status" value="1"/>
</dbReference>
<evidence type="ECO:0000256" key="1">
    <source>
        <dbReference type="ARBA" id="ARBA00023125"/>
    </source>
</evidence>
<dbReference type="InterPro" id="IPR009057">
    <property type="entry name" value="Homeodomain-like_sf"/>
</dbReference>
<protein>
    <submittedName>
        <fullName evidence="4">TetR/AcrR family transcriptional regulator</fullName>
    </submittedName>
</protein>
<keyword evidence="5" id="KW-1185">Reference proteome</keyword>
<dbReference type="InterPro" id="IPR050624">
    <property type="entry name" value="HTH-type_Tx_Regulator"/>
</dbReference>
<keyword evidence="1 2" id="KW-0238">DNA-binding</keyword>